<dbReference type="CDD" id="cd09917">
    <property type="entry name" value="F-box_SF"/>
    <property type="match status" value="1"/>
</dbReference>
<name>A0AAD7C7B1_9AGAR</name>
<evidence type="ECO:0000313" key="2">
    <source>
        <dbReference type="EMBL" id="KAJ7641137.1"/>
    </source>
</evidence>
<dbReference type="Proteomes" id="UP001221142">
    <property type="component" value="Unassembled WGS sequence"/>
</dbReference>
<comment type="caution">
    <text evidence="2">The sequence shown here is derived from an EMBL/GenBank/DDBJ whole genome shotgun (WGS) entry which is preliminary data.</text>
</comment>
<gene>
    <name evidence="2" type="ORF">FB45DRAFT_1124563</name>
</gene>
<sequence length="263" mass="30029">MLKQPLYDKIARLNEAIGPLEQVLWDLQDHRSTRSDAGRSDGFALATDHLTKAVAALETERSETIWSLSCATTDPVARLPFEVSSKILLHLPSFYVDTAAKLLRVCRAWNRIAEATPHLWTVFRSARIASTKVENLLKLWLFRAYPLPVSLVLEHLDSYIRDILDENSHRAQNLTLLLTAEDSKRWNNEMRMISQRRSFGALRTLTIDSYEDPDTGRYSILDSPSNTLDMLRGMPNLEEFTFLCITPFKTPSPPSKCEHMIGR</sequence>
<dbReference type="SUPFAM" id="SSF81383">
    <property type="entry name" value="F-box domain"/>
    <property type="match status" value="1"/>
</dbReference>
<dbReference type="EMBL" id="JARKIF010000004">
    <property type="protein sequence ID" value="KAJ7641137.1"/>
    <property type="molecule type" value="Genomic_DNA"/>
</dbReference>
<dbReference type="PROSITE" id="PS50181">
    <property type="entry name" value="FBOX"/>
    <property type="match status" value="1"/>
</dbReference>
<keyword evidence="3" id="KW-1185">Reference proteome</keyword>
<dbReference type="AlphaFoldDB" id="A0AAD7C7B1"/>
<reference evidence="2" key="1">
    <citation type="submission" date="2023-03" db="EMBL/GenBank/DDBJ databases">
        <title>Massive genome expansion in bonnet fungi (Mycena s.s.) driven by repeated elements and novel gene families across ecological guilds.</title>
        <authorList>
            <consortium name="Lawrence Berkeley National Laboratory"/>
            <person name="Harder C.B."/>
            <person name="Miyauchi S."/>
            <person name="Viragh M."/>
            <person name="Kuo A."/>
            <person name="Thoen E."/>
            <person name="Andreopoulos B."/>
            <person name="Lu D."/>
            <person name="Skrede I."/>
            <person name="Drula E."/>
            <person name="Henrissat B."/>
            <person name="Morin E."/>
            <person name="Kohler A."/>
            <person name="Barry K."/>
            <person name="LaButti K."/>
            <person name="Morin E."/>
            <person name="Salamov A."/>
            <person name="Lipzen A."/>
            <person name="Mereny Z."/>
            <person name="Hegedus B."/>
            <person name="Baldrian P."/>
            <person name="Stursova M."/>
            <person name="Weitz H."/>
            <person name="Taylor A."/>
            <person name="Grigoriev I.V."/>
            <person name="Nagy L.G."/>
            <person name="Martin F."/>
            <person name="Kauserud H."/>
        </authorList>
    </citation>
    <scope>NUCLEOTIDE SEQUENCE</scope>
    <source>
        <strain evidence="2">9284</strain>
    </source>
</reference>
<dbReference type="Gene3D" id="1.20.1280.50">
    <property type="match status" value="1"/>
</dbReference>
<accession>A0AAD7C7B1</accession>
<protein>
    <recommendedName>
        <fullName evidence="1">F-box domain-containing protein</fullName>
    </recommendedName>
</protein>
<proteinExistence type="predicted"/>
<dbReference type="InterPro" id="IPR001810">
    <property type="entry name" value="F-box_dom"/>
</dbReference>
<dbReference type="InterPro" id="IPR036047">
    <property type="entry name" value="F-box-like_dom_sf"/>
</dbReference>
<evidence type="ECO:0000313" key="3">
    <source>
        <dbReference type="Proteomes" id="UP001221142"/>
    </source>
</evidence>
<feature type="domain" description="F-box" evidence="1">
    <location>
        <begin position="73"/>
        <end position="123"/>
    </location>
</feature>
<dbReference type="Pfam" id="PF12937">
    <property type="entry name" value="F-box-like"/>
    <property type="match status" value="1"/>
</dbReference>
<organism evidence="2 3">
    <name type="scientific">Roridomyces roridus</name>
    <dbReference type="NCBI Taxonomy" id="1738132"/>
    <lineage>
        <taxon>Eukaryota</taxon>
        <taxon>Fungi</taxon>
        <taxon>Dikarya</taxon>
        <taxon>Basidiomycota</taxon>
        <taxon>Agaricomycotina</taxon>
        <taxon>Agaricomycetes</taxon>
        <taxon>Agaricomycetidae</taxon>
        <taxon>Agaricales</taxon>
        <taxon>Marasmiineae</taxon>
        <taxon>Mycenaceae</taxon>
        <taxon>Roridomyces</taxon>
    </lineage>
</organism>
<evidence type="ECO:0000259" key="1">
    <source>
        <dbReference type="PROSITE" id="PS50181"/>
    </source>
</evidence>